<dbReference type="SMART" id="SM00015">
    <property type="entry name" value="IQ"/>
    <property type="match status" value="2"/>
</dbReference>
<evidence type="ECO:0000313" key="5">
    <source>
        <dbReference type="Proteomes" id="UP001652624"/>
    </source>
</evidence>
<protein>
    <submittedName>
        <fullName evidence="6">Leucine-rich repeat and IQ domain-containing protein 1</fullName>
    </submittedName>
</protein>
<dbReference type="SUPFAM" id="SSF52058">
    <property type="entry name" value="L domain-like"/>
    <property type="match status" value="1"/>
</dbReference>
<sequence>MVEQDDGLVGERCTFVVTKIPINQHFVDTVIREVGEGSELLFVYYKLQGYVNGETFTDAQMGSGGPPVNSKGIMEDDDDDVKLNEEIEAELDKISISSLEKDIDSDSISEIHSNDSNSDFDELPESVLHCINAIKNKSKSVEELILQDIEDADGLSYNYGTASNDHMCLRIDLSTKNKENPELLMKMLAEIEKEEFLRSETHCYSHDSVPEPGPHDLSVDEDALPDDTDINFGYYEVEERCRQSFEAWQDKQKELEEQEKESLKAQRDREEKQFQEEEDKRYCWMKQFEIEKKKLENMQKKEQDKMNDELHKEEKMWEEKFKEHEEFIRKLHLQMEEERTRFKDLQEKEKMHLLKLRHKAAVKIQAKYKAFILHKKYGPIIKEQVERKERKALEWKEKEAKIRQIEGEKQKRLEEQQRVEEERKKKRQEERKRREREYEEKKNILREEKERLKFREDVSKQPAPSRTFKQGECNAKHLTAEDTAKKKDHIATKLGDEKSRKWEHVPLWLTEASKKRENICRQLILKESIQVKPRDYLSNQATLANWKMDEKNENLVEQEAETLADQATAQENTDKESELEKANLKENMTEWFQLQDPESKMKEEETMETALRNNVKQETQGIAMLGYSQEINTMKSSEGQEVLKDRQQTKIQNTEKEEASEQNEMSHEENIPVIATKQNLLPPKLEKCDNMEENTVVEEKEIDLTPEETQENSKDSVQNDDVISNITDARINLGREINNQGCILGRDALCEDVSCSNVKKSLVFSEVKSLISENKEIPEECCEDTVGCVSIVTPTLPKSTLLSCIEEKRLAWIKSLKPWFEIFKQSQQRTIVKRKRAVKCPVNRMPPLNTLEILQCGPWNTLQQVTTITFQDLPGCNLSTLTECMNLQFLSLRHCGLTDLCSLSSCKKLKYIDAQENHIEAINCENLENLCVVLLNKNQLTSFHGLDGCSNIQNLEVSHNKITRIGGLESLKNLQQLVVDHNQLISTKGLCDTPTIIYLDCSYNNLTEVEGIESCGLLQILKLQGNYLSELPSLENHVLLRELHLDDNSISTVGAFSSCWLPLLQNLTLSQNSLTKIIPLFHFISLEKLDVSNNCLSDLTSAMRWFDACYSLRELFLTGNPLLQEINWRSSLLKLLPALRILDDEILNSHSESYTDDCYHPELEYFMVLCQSQIRKFNLLLENYITGNGNTFTLDAAENLCLYFKKLMALSKECRQAHEFGDVSLDKRDESESRQNHLASTSSDGSLQTRELHSCTTEYNPCSPAISENWRDSDSPDSPLINSSSCETNKGGNQENIEQKTEESSKTNSIPTKCFPCTETVMPRSLLRNYQSIEHREKIKAAVVIQEHWRNYTECKQICFSAKPHTAPTELTSWPNSYIKNQAILKEEEREHVVTLQEQRENAAILIQAVWKGFVLRKKLAAALEAIKNVESEEEYEDIDLEDFTFDEAALEKEWLASDSTRFPSQTLPLPNQLHWPKFPGTLKCDDTSLNLPSHPTQAWLCNEKENLFSSEQTYSRSESSTLSWVPESKTSRKNVLISEKEGKISEEWGFKDVSTAQQMLKRAQKMKSKKLRKNLDPTMRLALFKSNENKVSVAKSPKKTQSRRDGYFEVTPWNLDLGLNLETPADSLASRMGKEEDFIYKDITENEKLEKSKEYTYRWLHTQVRVHEATSSRNMKGNHFLPELDPEVRNGGRVQLVARLVSREDTDLDLFSMTSGSALSVKREKKSQAHRHSAGSSSFSVKGILAPMISNTRPSKKERISFRDNPVQLSGGWGSGKKKVKTSK</sequence>
<keyword evidence="1" id="KW-0433">Leucine-rich repeat</keyword>
<feature type="compositionally biased region" description="Polar residues" evidence="4">
    <location>
        <begin position="1280"/>
        <end position="1296"/>
    </location>
</feature>
<proteinExistence type="predicted"/>
<dbReference type="GeneID" id="103107419"/>
<dbReference type="PROSITE" id="PS51450">
    <property type="entry name" value="LRR"/>
    <property type="match status" value="3"/>
</dbReference>
<keyword evidence="2" id="KW-0677">Repeat</keyword>
<dbReference type="CDD" id="cd23767">
    <property type="entry name" value="IQCD"/>
    <property type="match status" value="1"/>
</dbReference>
<feature type="region of interest" description="Disordered" evidence="4">
    <location>
        <begin position="1751"/>
        <end position="1785"/>
    </location>
</feature>
<dbReference type="PANTHER" id="PTHR46652:SF7">
    <property type="entry name" value="LEUCINE-RICH REPEAT AND IQ DOMAIN-CONTAINING PROTEIN 1"/>
    <property type="match status" value="1"/>
</dbReference>
<dbReference type="Gene3D" id="1.20.5.190">
    <property type="match status" value="1"/>
</dbReference>
<dbReference type="InterPro" id="IPR000048">
    <property type="entry name" value="IQ_motif_EF-hand-BS"/>
</dbReference>
<organism evidence="5 6">
    <name type="scientific">Erinaceus europaeus</name>
    <name type="common">Western European hedgehog</name>
    <dbReference type="NCBI Taxonomy" id="9365"/>
    <lineage>
        <taxon>Eukaryota</taxon>
        <taxon>Metazoa</taxon>
        <taxon>Chordata</taxon>
        <taxon>Craniata</taxon>
        <taxon>Vertebrata</taxon>
        <taxon>Euteleostomi</taxon>
        <taxon>Mammalia</taxon>
        <taxon>Eutheria</taxon>
        <taxon>Laurasiatheria</taxon>
        <taxon>Eulipotyphla</taxon>
        <taxon>Erinaceidae</taxon>
        <taxon>Erinaceinae</taxon>
        <taxon>Erinaceus</taxon>
    </lineage>
</organism>
<dbReference type="Proteomes" id="UP001652624">
    <property type="component" value="Chromosome 7"/>
</dbReference>
<accession>A0ABM3XL21</accession>
<name>A0ABM3XL21_ERIEU</name>
<dbReference type="InterPro" id="IPR001611">
    <property type="entry name" value="Leu-rich_rpt"/>
</dbReference>
<dbReference type="SMART" id="SM00365">
    <property type="entry name" value="LRR_SD22"/>
    <property type="match status" value="4"/>
</dbReference>
<reference evidence="6" key="1">
    <citation type="submission" date="2025-08" db="UniProtKB">
        <authorList>
            <consortium name="RefSeq"/>
        </authorList>
    </citation>
    <scope>IDENTIFICATION</scope>
</reference>
<keyword evidence="3" id="KW-0175">Coiled coil</keyword>
<dbReference type="Gene3D" id="3.80.10.10">
    <property type="entry name" value="Ribonuclease Inhibitor"/>
    <property type="match status" value="2"/>
</dbReference>
<evidence type="ECO:0000256" key="1">
    <source>
        <dbReference type="ARBA" id="ARBA00022614"/>
    </source>
</evidence>
<dbReference type="Pfam" id="PF00612">
    <property type="entry name" value="IQ"/>
    <property type="match status" value="2"/>
</dbReference>
<feature type="region of interest" description="Disordered" evidence="4">
    <location>
        <begin position="406"/>
        <end position="440"/>
    </location>
</feature>
<keyword evidence="5" id="KW-1185">Reference proteome</keyword>
<feature type="coiled-coil region" evidence="3">
    <location>
        <begin position="238"/>
        <end position="348"/>
    </location>
</feature>
<feature type="compositionally biased region" description="Basic and acidic residues" evidence="4">
    <location>
        <begin position="474"/>
        <end position="492"/>
    </location>
</feature>
<feature type="region of interest" description="Disordered" evidence="4">
    <location>
        <begin position="1226"/>
        <end position="1250"/>
    </location>
</feature>
<feature type="compositionally biased region" description="Polar residues" evidence="4">
    <location>
        <begin position="1236"/>
        <end position="1250"/>
    </location>
</feature>
<feature type="compositionally biased region" description="Basic and acidic residues" evidence="4">
    <location>
        <begin position="641"/>
        <end position="667"/>
    </location>
</feature>
<evidence type="ECO:0000256" key="2">
    <source>
        <dbReference type="ARBA" id="ARBA00022737"/>
    </source>
</evidence>
<feature type="region of interest" description="Disordered" evidence="4">
    <location>
        <begin position="1266"/>
        <end position="1309"/>
    </location>
</feature>
<evidence type="ECO:0000313" key="6">
    <source>
        <dbReference type="RefSeq" id="XP_060049519.1"/>
    </source>
</evidence>
<dbReference type="PROSITE" id="PS50096">
    <property type="entry name" value="IQ"/>
    <property type="match status" value="2"/>
</dbReference>
<feature type="region of interest" description="Disordered" evidence="4">
    <location>
        <begin position="455"/>
        <end position="492"/>
    </location>
</feature>
<feature type="region of interest" description="Disordered" evidence="4">
    <location>
        <begin position="638"/>
        <end position="667"/>
    </location>
</feature>
<dbReference type="InterPro" id="IPR050836">
    <property type="entry name" value="SDS22/Internalin_LRR"/>
</dbReference>
<dbReference type="RefSeq" id="XP_060049519.1">
    <property type="nucleotide sequence ID" value="XM_060193536.1"/>
</dbReference>
<dbReference type="PANTHER" id="PTHR46652">
    <property type="entry name" value="LEUCINE-RICH REPEAT AND IQ DOMAIN-CONTAINING PROTEIN 1-RELATED"/>
    <property type="match status" value="1"/>
</dbReference>
<evidence type="ECO:0000256" key="3">
    <source>
        <dbReference type="SAM" id="Coils"/>
    </source>
</evidence>
<gene>
    <name evidence="6" type="primary">LRRIQ1</name>
</gene>
<evidence type="ECO:0000256" key="4">
    <source>
        <dbReference type="SAM" id="MobiDB-lite"/>
    </source>
</evidence>
<feature type="compositionally biased region" description="Basic and acidic residues" evidence="4">
    <location>
        <begin position="1226"/>
        <end position="1235"/>
    </location>
</feature>
<dbReference type="InterPro" id="IPR032675">
    <property type="entry name" value="LRR_dom_sf"/>
</dbReference>